<dbReference type="Pfam" id="PF00239">
    <property type="entry name" value="Resolvase"/>
    <property type="match status" value="1"/>
</dbReference>
<dbReference type="SUPFAM" id="SSF53041">
    <property type="entry name" value="Resolvase-like"/>
    <property type="match status" value="1"/>
</dbReference>
<accession>B7JRF6</accession>
<dbReference type="PROSITE" id="PS51736">
    <property type="entry name" value="RECOMBINASES_3"/>
    <property type="match status" value="1"/>
</dbReference>
<dbReference type="InterPro" id="IPR038109">
    <property type="entry name" value="DNA_bind_recomb_sf"/>
</dbReference>
<dbReference type="PANTHER" id="PTHR30461">
    <property type="entry name" value="DNA-INVERTASE FROM LAMBDOID PROPHAGE"/>
    <property type="match status" value="1"/>
</dbReference>
<dbReference type="Gene3D" id="3.90.1750.20">
    <property type="entry name" value="Putative Large Serine Recombinase, Chain B, Domain 2"/>
    <property type="match status" value="1"/>
</dbReference>
<protein>
    <submittedName>
        <fullName evidence="4">DNA recombinase, putative</fullName>
    </submittedName>
</protein>
<dbReference type="KEGG" id="bcu:BCAH820_0854"/>
<sequence>MSQKIAYQRLEDILKKGSRIALYARYSTGKQDENAQIHSVRNFLSDYGCELLDDNIYIDPKTSAVKVPMDQRKDLQRLIKDSKENKFDCIVSYKNDRIARNTQEHNELRTEMQRLGMPVVLSSTREIYTVGEIVPLTIKDALTQIEPLLIAERTRDTFSSKIENGEWTGGQAPYGYIYDKETELFEITDKKVEVVQEIFRLFKLGYGLQQIANKLIADRRDIGQKWYKDKIKYIITNPFYAGHMTMNRYVKGKLQLKMETWTWSKKQESIPAIMSRDEWEYCFYLYVERRKSQTVRKSSTPFWLRDILHCNECQLPFKTKNQKTKSKRKNGEKVEYGKILYECRNCGSKLETEKIHDKFKEDVGRVLKKLLEKHRENLIQQTQLQIEKEHEEITNVQKELANKRIKLIENIDVLDKKISQLYKDITTGKGLKANHTEDVLGKEDEQDDWNSKLVEILLTGRSQKHNDLEEIKQQQQLLEDKQESLNIVMNALKNQYQDELLNFSFDPENEKSMRNFLLQFVKAVYVSRDMRLDYKIYENLISE</sequence>
<dbReference type="Gene3D" id="3.40.50.1390">
    <property type="entry name" value="Resolvase, N-terminal catalytic domain"/>
    <property type="match status" value="1"/>
</dbReference>
<evidence type="ECO:0000313" key="4">
    <source>
        <dbReference type="EMBL" id="ACK87897.1"/>
    </source>
</evidence>
<feature type="domain" description="Resolvase/invertase-type recombinase catalytic" evidence="2">
    <location>
        <begin position="19"/>
        <end position="165"/>
    </location>
</feature>
<dbReference type="SMART" id="SM00857">
    <property type="entry name" value="Resolvase"/>
    <property type="match status" value="1"/>
</dbReference>
<dbReference type="GO" id="GO:0000150">
    <property type="term" value="F:DNA strand exchange activity"/>
    <property type="evidence" value="ECO:0007669"/>
    <property type="project" value="InterPro"/>
</dbReference>
<reference evidence="4 5" key="1">
    <citation type="submission" date="2008-10" db="EMBL/GenBank/DDBJ databases">
        <title>Genome sequence of Bacillus cereus AH820.</title>
        <authorList>
            <person name="Dodson R.J."/>
            <person name="Durkin A.S."/>
            <person name="Rosovitz M.J."/>
            <person name="Rasko D.A."/>
            <person name="Hoffmaster A."/>
            <person name="Ravel J."/>
            <person name="Sutton G."/>
        </authorList>
    </citation>
    <scope>NUCLEOTIDE SEQUENCE [LARGE SCALE GENOMIC DNA]</scope>
    <source>
        <strain evidence="4 5">AH820</strain>
    </source>
</reference>
<dbReference type="Proteomes" id="UP000001363">
    <property type="component" value="Chromosome"/>
</dbReference>
<dbReference type="InterPro" id="IPR006119">
    <property type="entry name" value="Resolv_N"/>
</dbReference>
<dbReference type="CDD" id="cd00338">
    <property type="entry name" value="Ser_Recombinase"/>
    <property type="match status" value="1"/>
</dbReference>
<dbReference type="InterPro" id="IPR036162">
    <property type="entry name" value="Resolvase-like_N_sf"/>
</dbReference>
<organism evidence="4 5">
    <name type="scientific">Bacillus cereus (strain AH820)</name>
    <dbReference type="NCBI Taxonomy" id="405535"/>
    <lineage>
        <taxon>Bacteria</taxon>
        <taxon>Bacillati</taxon>
        <taxon>Bacillota</taxon>
        <taxon>Bacilli</taxon>
        <taxon>Bacillales</taxon>
        <taxon>Bacillaceae</taxon>
        <taxon>Bacillus</taxon>
        <taxon>Bacillus cereus group</taxon>
    </lineage>
</organism>
<keyword evidence="1" id="KW-0175">Coiled coil</keyword>
<dbReference type="GO" id="GO:0003677">
    <property type="term" value="F:DNA binding"/>
    <property type="evidence" value="ECO:0007669"/>
    <property type="project" value="InterPro"/>
</dbReference>
<dbReference type="RefSeq" id="WP_000078542.1">
    <property type="nucleotide sequence ID" value="NC_011773.1"/>
</dbReference>
<evidence type="ECO:0000259" key="2">
    <source>
        <dbReference type="PROSITE" id="PS51736"/>
    </source>
</evidence>
<evidence type="ECO:0000259" key="3">
    <source>
        <dbReference type="PROSITE" id="PS51737"/>
    </source>
</evidence>
<feature type="domain" description="Recombinase" evidence="3">
    <location>
        <begin position="173"/>
        <end position="292"/>
    </location>
</feature>
<dbReference type="InterPro" id="IPR011109">
    <property type="entry name" value="DNA_bind_recombinase_dom"/>
</dbReference>
<dbReference type="PROSITE" id="PS51737">
    <property type="entry name" value="RECOMBINASE_DNA_BIND"/>
    <property type="match status" value="1"/>
</dbReference>
<dbReference type="EMBL" id="CP001283">
    <property type="protein sequence ID" value="ACK87897.1"/>
    <property type="molecule type" value="Genomic_DNA"/>
</dbReference>
<evidence type="ECO:0000256" key="1">
    <source>
        <dbReference type="SAM" id="Coils"/>
    </source>
</evidence>
<dbReference type="InterPro" id="IPR050639">
    <property type="entry name" value="SSR_resolvase"/>
</dbReference>
<dbReference type="Pfam" id="PF07508">
    <property type="entry name" value="Recombinase"/>
    <property type="match status" value="1"/>
</dbReference>
<dbReference type="HOGENOM" id="CLU_038786_0_0_9"/>
<feature type="coiled-coil region" evidence="1">
    <location>
        <begin position="379"/>
        <end position="406"/>
    </location>
</feature>
<proteinExistence type="predicted"/>
<gene>
    <name evidence="4" type="ordered locus">BCAH820_0854</name>
</gene>
<name>B7JRF6_BACC0</name>
<evidence type="ECO:0000313" key="5">
    <source>
        <dbReference type="Proteomes" id="UP000001363"/>
    </source>
</evidence>
<dbReference type="AlphaFoldDB" id="B7JRF6"/>
<dbReference type="PANTHER" id="PTHR30461:SF23">
    <property type="entry name" value="DNA RECOMBINASE-RELATED"/>
    <property type="match status" value="1"/>
</dbReference>
<feature type="coiled-coil region" evidence="1">
    <location>
        <begin position="461"/>
        <end position="495"/>
    </location>
</feature>